<keyword evidence="3 4" id="KW-0998">Cell outer membrane</keyword>
<dbReference type="InterPro" id="IPR037873">
    <property type="entry name" value="BamE-like"/>
</dbReference>
<accession>A0A562ZE48</accession>
<dbReference type="Gene3D" id="3.30.1450.10">
    <property type="match status" value="1"/>
</dbReference>
<comment type="similarity">
    <text evidence="4">Belongs to the BamE family.</text>
</comment>
<dbReference type="InterPro" id="IPR026592">
    <property type="entry name" value="BamE"/>
</dbReference>
<dbReference type="PROSITE" id="PS51257">
    <property type="entry name" value="PROKAR_LIPOPROTEIN"/>
    <property type="match status" value="1"/>
</dbReference>
<feature type="domain" description="Outer membrane protein assembly factor BamE" evidence="6">
    <location>
        <begin position="47"/>
        <end position="116"/>
    </location>
</feature>
<keyword evidence="8" id="KW-1185">Reference proteome</keyword>
<dbReference type="EMBL" id="VOBQ01000031">
    <property type="protein sequence ID" value="TWO64455.1"/>
    <property type="molecule type" value="Genomic_DNA"/>
</dbReference>
<dbReference type="GO" id="GO:1990063">
    <property type="term" value="C:Bam protein complex"/>
    <property type="evidence" value="ECO:0007669"/>
    <property type="project" value="TreeGrafter"/>
</dbReference>
<evidence type="ECO:0000256" key="3">
    <source>
        <dbReference type="ARBA" id="ARBA00023237"/>
    </source>
</evidence>
<dbReference type="Proteomes" id="UP000318199">
    <property type="component" value="Unassembled WGS sequence"/>
</dbReference>
<dbReference type="InterPro" id="IPR007450">
    <property type="entry name" value="BamE_dom"/>
</dbReference>
<dbReference type="PANTHER" id="PTHR37482">
    <property type="entry name" value="OUTER MEMBRANE PROTEIN ASSEMBLY FACTOR BAME"/>
    <property type="match status" value="1"/>
</dbReference>
<dbReference type="GO" id="GO:0043165">
    <property type="term" value="P:Gram-negative-bacterium-type cell outer membrane assembly"/>
    <property type="evidence" value="ECO:0007669"/>
    <property type="project" value="UniProtKB-UniRule"/>
</dbReference>
<sequence length="183" mass="19989">MHFPPDRTPRIALAAAAALVLAGCGSFNMKERVTGLFSPYKIEIVQGNFVSREQVEALKPGMSRQQVRDILGTPLVTSLFHADRWDYVFTLKRQGVEPQQRKLTVFFKGDAMDRAQGDTMPSEAEFVATLDNKRKTGAIPPMEASEDKLREFSGKSGAASTPMPATPPTAPAASYPPLEPPAR</sequence>
<keyword evidence="4" id="KW-0449">Lipoprotein</keyword>
<dbReference type="RefSeq" id="WP_145897260.1">
    <property type="nucleotide sequence ID" value="NZ_VOBQ01000031.1"/>
</dbReference>
<evidence type="ECO:0000313" key="8">
    <source>
        <dbReference type="Proteomes" id="UP000318199"/>
    </source>
</evidence>
<gene>
    <name evidence="4" type="primary">bamE</name>
    <name evidence="7" type="ORF">FN976_27995</name>
</gene>
<evidence type="ECO:0000256" key="4">
    <source>
        <dbReference type="HAMAP-Rule" id="MF_00925"/>
    </source>
</evidence>
<dbReference type="PANTHER" id="PTHR37482:SF1">
    <property type="entry name" value="OUTER MEMBRANE PROTEIN ASSEMBLY FACTOR BAME"/>
    <property type="match status" value="1"/>
</dbReference>
<evidence type="ECO:0000313" key="7">
    <source>
        <dbReference type="EMBL" id="TWO64455.1"/>
    </source>
</evidence>
<comment type="subcellular location">
    <subcellularLocation>
        <location evidence="4">Cell outer membrane</location>
        <topology evidence="4">Lipid-anchor</topology>
    </subcellularLocation>
</comment>
<reference evidence="7 8" key="1">
    <citation type="submission" date="2019-07" db="EMBL/GenBank/DDBJ databases">
        <title>Caenimonas sedimenti sp. nov., isolated from activated sludge.</title>
        <authorList>
            <person name="Xu J."/>
        </authorList>
    </citation>
    <scope>NUCLEOTIDE SEQUENCE [LARGE SCALE GENOMIC DNA]</scope>
    <source>
        <strain evidence="7 8">HX-9-20</strain>
    </source>
</reference>
<evidence type="ECO:0000256" key="1">
    <source>
        <dbReference type="ARBA" id="ARBA00022729"/>
    </source>
</evidence>
<protein>
    <recommendedName>
        <fullName evidence="4">Outer membrane protein assembly factor BamE</fullName>
    </recommendedName>
</protein>
<name>A0A562ZE48_9BURK</name>
<dbReference type="OrthoDB" id="9808250at2"/>
<evidence type="ECO:0000259" key="6">
    <source>
        <dbReference type="Pfam" id="PF04355"/>
    </source>
</evidence>
<dbReference type="Pfam" id="PF04355">
    <property type="entry name" value="BamE"/>
    <property type="match status" value="1"/>
</dbReference>
<evidence type="ECO:0000256" key="2">
    <source>
        <dbReference type="ARBA" id="ARBA00023136"/>
    </source>
</evidence>
<keyword evidence="2 4" id="KW-0472">Membrane</keyword>
<comment type="subunit">
    <text evidence="4">Part of the Bam complex.</text>
</comment>
<proteinExistence type="inferred from homology"/>
<organism evidence="7 8">
    <name type="scientific">Caenimonas sedimenti</name>
    <dbReference type="NCBI Taxonomy" id="2596921"/>
    <lineage>
        <taxon>Bacteria</taxon>
        <taxon>Pseudomonadati</taxon>
        <taxon>Pseudomonadota</taxon>
        <taxon>Betaproteobacteria</taxon>
        <taxon>Burkholderiales</taxon>
        <taxon>Comamonadaceae</taxon>
        <taxon>Caenimonas</taxon>
    </lineage>
</organism>
<evidence type="ECO:0000256" key="5">
    <source>
        <dbReference type="SAM" id="MobiDB-lite"/>
    </source>
</evidence>
<feature type="region of interest" description="Disordered" evidence="5">
    <location>
        <begin position="134"/>
        <end position="183"/>
    </location>
</feature>
<keyword evidence="4" id="KW-0564">Palmitate</keyword>
<dbReference type="AlphaFoldDB" id="A0A562ZE48"/>
<comment type="caution">
    <text evidence="7">The sequence shown here is derived from an EMBL/GenBank/DDBJ whole genome shotgun (WGS) entry which is preliminary data.</text>
</comment>
<comment type="function">
    <text evidence="4">Part of the outer membrane protein assembly complex, which is involved in assembly and insertion of beta-barrel proteins into the outer membrane.</text>
</comment>
<keyword evidence="1 4" id="KW-0732">Signal</keyword>
<dbReference type="HAMAP" id="MF_00925">
    <property type="entry name" value="OM_assembly_BamE"/>
    <property type="match status" value="1"/>
</dbReference>
<dbReference type="GO" id="GO:0051205">
    <property type="term" value="P:protein insertion into membrane"/>
    <property type="evidence" value="ECO:0007669"/>
    <property type="project" value="UniProtKB-UniRule"/>
</dbReference>
<dbReference type="GO" id="GO:0030674">
    <property type="term" value="F:protein-macromolecule adaptor activity"/>
    <property type="evidence" value="ECO:0007669"/>
    <property type="project" value="TreeGrafter"/>
</dbReference>